<feature type="region of interest" description="Disordered" evidence="1">
    <location>
        <begin position="356"/>
        <end position="573"/>
    </location>
</feature>
<sequence>MSSLPPDPYKILGVSKDAQLPEIRSAHRKLVLKCHPDKVQDPKLKEEKQKEFQQVQQAYELLSNETERARYDEKVKLEELRRERGMASASTSSPRSSKRHETKYHFDVREAEPRSTTFAGSPGSHNVYSHTPPSRSWDEDIYAKKYDEMPRFARKAASYEREREKPSRKDEERRRRKEEEEWNREKEKEKAREREREIREAERFKEREALRERERGREREKEAAKKDKERRKEERKEDKKRSDKDRRKESEEKHRRHKSPYIEVCPEDEDGPYPNSSSKPDKKKSSSTRKYDEVPVAPPPRETSRPPPTTDRERKNSETLESAIRYLSRSGGKPPTLNRAQTYHPEYSVRHIAPIAVPTPPPAAASAFAPPPMADHRDASGDEDPIKRSSGRTRRMSHDTPRSKEKSNKKSVPTREAIIVDASPTSATARVIPSFQKSHSIPIPIQSDGHRVPPLSRSNTDNYSRPPPAPGLERASTWMPGSELNRDRSRTRHARVYSDESSEDDRDRRHHRGRRTQSPTAIPTQTKKYTVGSSGRVIPVPDRYYAEESPRSSKKTSHHTPNTSARRTEPRPSYYVHESYEDEIHVPFPNVKYASTFEPEDIKYTEVPHSTYQEVYT</sequence>
<evidence type="ECO:0000313" key="3">
    <source>
        <dbReference type="EMBL" id="KAK6951563.1"/>
    </source>
</evidence>
<dbReference type="SUPFAM" id="SSF46565">
    <property type="entry name" value="Chaperone J-domain"/>
    <property type="match status" value="1"/>
</dbReference>
<organism evidence="3 4">
    <name type="scientific">Daldinia eschscholtzii</name>
    <dbReference type="NCBI Taxonomy" id="292717"/>
    <lineage>
        <taxon>Eukaryota</taxon>
        <taxon>Fungi</taxon>
        <taxon>Dikarya</taxon>
        <taxon>Ascomycota</taxon>
        <taxon>Pezizomycotina</taxon>
        <taxon>Sordariomycetes</taxon>
        <taxon>Xylariomycetidae</taxon>
        <taxon>Xylariales</taxon>
        <taxon>Hypoxylaceae</taxon>
        <taxon>Daldinia</taxon>
    </lineage>
</organism>
<reference evidence="3 4" key="1">
    <citation type="journal article" date="2024" name="Front Chem Biol">
        <title>Unveiling the potential of Daldinia eschscholtzii MFLUCC 19-0629 through bioactivity and bioinformatics studies for enhanced sustainable agriculture production.</title>
        <authorList>
            <person name="Brooks S."/>
            <person name="Weaver J.A."/>
            <person name="Klomchit A."/>
            <person name="Alharthi S.A."/>
            <person name="Onlamun T."/>
            <person name="Nurani R."/>
            <person name="Vong T.K."/>
            <person name="Alberti F."/>
            <person name="Greco C."/>
        </authorList>
    </citation>
    <scope>NUCLEOTIDE SEQUENCE [LARGE SCALE GENOMIC DNA]</scope>
    <source>
        <strain evidence="3">MFLUCC 19-0629</strain>
    </source>
</reference>
<name>A0AAX6MGI9_9PEZI</name>
<dbReference type="EMBL" id="JBANMG010000006">
    <property type="protein sequence ID" value="KAK6951563.1"/>
    <property type="molecule type" value="Genomic_DNA"/>
</dbReference>
<evidence type="ECO:0000313" key="4">
    <source>
        <dbReference type="Proteomes" id="UP001369815"/>
    </source>
</evidence>
<dbReference type="InterPro" id="IPR036869">
    <property type="entry name" value="J_dom_sf"/>
</dbReference>
<dbReference type="GO" id="GO:0005634">
    <property type="term" value="C:nucleus"/>
    <property type="evidence" value="ECO:0007669"/>
    <property type="project" value="TreeGrafter"/>
</dbReference>
<dbReference type="PRINTS" id="PR00625">
    <property type="entry name" value="JDOMAIN"/>
</dbReference>
<dbReference type="InterPro" id="IPR018253">
    <property type="entry name" value="DnaJ_domain_CS"/>
</dbReference>
<feature type="compositionally biased region" description="Polar residues" evidence="1">
    <location>
        <begin position="516"/>
        <end position="533"/>
    </location>
</feature>
<feature type="compositionally biased region" description="Basic and acidic residues" evidence="1">
    <location>
        <begin position="279"/>
        <end position="293"/>
    </location>
</feature>
<feature type="compositionally biased region" description="Polar residues" evidence="1">
    <location>
        <begin position="114"/>
        <end position="134"/>
    </location>
</feature>
<feature type="region of interest" description="Disordered" evidence="1">
    <location>
        <begin position="154"/>
        <end position="343"/>
    </location>
</feature>
<feature type="compositionally biased region" description="Basic and acidic residues" evidence="1">
    <location>
        <begin position="374"/>
        <end position="387"/>
    </location>
</feature>
<proteinExistence type="predicted"/>
<feature type="compositionally biased region" description="Pro residues" evidence="1">
    <location>
        <begin position="357"/>
        <end position="373"/>
    </location>
</feature>
<feature type="compositionally biased region" description="Pro residues" evidence="1">
    <location>
        <begin position="296"/>
        <end position="309"/>
    </location>
</feature>
<dbReference type="FunFam" id="1.10.287.110:FF:000073">
    <property type="entry name" value="DnaJ domain protein"/>
    <property type="match status" value="1"/>
</dbReference>
<dbReference type="CDD" id="cd06257">
    <property type="entry name" value="DnaJ"/>
    <property type="match status" value="1"/>
</dbReference>
<feature type="compositionally biased region" description="Basic and acidic residues" evidence="1">
    <location>
        <begin position="103"/>
        <end position="113"/>
    </location>
</feature>
<dbReference type="GO" id="GO:0005737">
    <property type="term" value="C:cytoplasm"/>
    <property type="evidence" value="ECO:0007669"/>
    <property type="project" value="TreeGrafter"/>
</dbReference>
<dbReference type="Proteomes" id="UP001369815">
    <property type="component" value="Unassembled WGS sequence"/>
</dbReference>
<dbReference type="PANTHER" id="PTHR44144:SF1">
    <property type="entry name" value="DNAJ HOMOLOG SUBFAMILY C MEMBER 9"/>
    <property type="match status" value="1"/>
</dbReference>
<feature type="region of interest" description="Disordered" evidence="1">
    <location>
        <begin position="80"/>
        <end position="137"/>
    </location>
</feature>
<dbReference type="PANTHER" id="PTHR44144">
    <property type="entry name" value="DNAJ HOMOLOG SUBFAMILY C MEMBER 9"/>
    <property type="match status" value="1"/>
</dbReference>
<keyword evidence="4" id="KW-1185">Reference proteome</keyword>
<accession>A0AAX6MGI9</accession>
<comment type="caution">
    <text evidence="3">The sequence shown here is derived from an EMBL/GenBank/DDBJ whole genome shotgun (WGS) entry which is preliminary data.</text>
</comment>
<dbReference type="AlphaFoldDB" id="A0AAX6MGI9"/>
<gene>
    <name evidence="3" type="ORF">Daesc_006084</name>
</gene>
<protein>
    <recommendedName>
        <fullName evidence="2">J domain-containing protein</fullName>
    </recommendedName>
</protein>
<dbReference type="PROSITE" id="PS50076">
    <property type="entry name" value="DNAJ_2"/>
    <property type="match status" value="1"/>
</dbReference>
<evidence type="ECO:0000256" key="1">
    <source>
        <dbReference type="SAM" id="MobiDB-lite"/>
    </source>
</evidence>
<dbReference type="Pfam" id="PF00226">
    <property type="entry name" value="DnaJ"/>
    <property type="match status" value="1"/>
</dbReference>
<dbReference type="PROSITE" id="PS00636">
    <property type="entry name" value="DNAJ_1"/>
    <property type="match status" value="1"/>
</dbReference>
<dbReference type="InterPro" id="IPR001623">
    <property type="entry name" value="DnaJ_domain"/>
</dbReference>
<dbReference type="Gene3D" id="1.10.287.110">
    <property type="entry name" value="DnaJ domain"/>
    <property type="match status" value="1"/>
</dbReference>
<dbReference type="GO" id="GO:0031072">
    <property type="term" value="F:heat shock protein binding"/>
    <property type="evidence" value="ECO:0007669"/>
    <property type="project" value="TreeGrafter"/>
</dbReference>
<dbReference type="InterPro" id="IPR052594">
    <property type="entry name" value="J_domain-containing_protein"/>
</dbReference>
<evidence type="ECO:0000259" key="2">
    <source>
        <dbReference type="PROSITE" id="PS50076"/>
    </source>
</evidence>
<feature type="compositionally biased region" description="Basic and acidic residues" evidence="1">
    <location>
        <begin position="396"/>
        <end position="408"/>
    </location>
</feature>
<dbReference type="SMART" id="SM00271">
    <property type="entry name" value="DnaJ"/>
    <property type="match status" value="1"/>
</dbReference>
<feature type="compositionally biased region" description="Basic and acidic residues" evidence="1">
    <location>
        <begin position="154"/>
        <end position="253"/>
    </location>
</feature>
<feature type="domain" description="J" evidence="2">
    <location>
        <begin position="7"/>
        <end position="75"/>
    </location>
</feature>